<dbReference type="AlphaFoldDB" id="A0A944CHV7"/>
<dbReference type="Gene3D" id="1.20.1500.10">
    <property type="entry name" value="YheA/YmcA-like"/>
    <property type="match status" value="1"/>
</dbReference>
<accession>A0A944CHV7</accession>
<dbReference type="InterPro" id="IPR010368">
    <property type="entry name" value="Com_YlbF"/>
</dbReference>
<evidence type="ECO:0000313" key="2">
    <source>
        <dbReference type="EMBL" id="MBS8262932.1"/>
    </source>
</evidence>
<name>A0A944CHV7_9BACI</name>
<evidence type="ECO:0000313" key="3">
    <source>
        <dbReference type="Proteomes" id="UP000761411"/>
    </source>
</evidence>
<reference evidence="2 3" key="1">
    <citation type="journal article" date="2021" name="Microorganisms">
        <title>Bacterial Dimethylsulfoniopropionate Biosynthesis in the East China Sea.</title>
        <authorList>
            <person name="Liu J."/>
            <person name="Zhang Y."/>
            <person name="Liu J."/>
            <person name="Zhong H."/>
            <person name="Williams B.T."/>
            <person name="Zheng Y."/>
            <person name="Curson A.R.J."/>
            <person name="Sun C."/>
            <person name="Sun H."/>
            <person name="Song D."/>
            <person name="Wagner Mackenzie B."/>
            <person name="Bermejo Martinez A."/>
            <person name="Todd J.D."/>
            <person name="Zhang X.H."/>
        </authorList>
    </citation>
    <scope>NUCLEOTIDE SEQUENCE [LARGE SCALE GENOMIC DNA]</scope>
    <source>
        <strain evidence="2 3">ESS08</strain>
    </source>
</reference>
<organism evidence="2 3">
    <name type="scientific">Mesobacillus boroniphilus</name>
    <dbReference type="NCBI Taxonomy" id="308892"/>
    <lineage>
        <taxon>Bacteria</taxon>
        <taxon>Bacillati</taxon>
        <taxon>Bacillota</taxon>
        <taxon>Bacilli</taxon>
        <taxon>Bacillales</taxon>
        <taxon>Bacillaceae</taxon>
        <taxon>Mesobacillus</taxon>
    </lineage>
</organism>
<evidence type="ECO:0000256" key="1">
    <source>
        <dbReference type="HAMAP-Rule" id="MF_01526"/>
    </source>
</evidence>
<protein>
    <recommendedName>
        <fullName evidence="1">UPF0342 protein DYI25_00615</fullName>
    </recommendedName>
</protein>
<proteinExistence type="inferred from homology"/>
<dbReference type="RefSeq" id="WP_213365704.1">
    <property type="nucleotide sequence ID" value="NZ_QTKX01000001.1"/>
</dbReference>
<gene>
    <name evidence="2" type="ORF">DYI25_00615</name>
</gene>
<keyword evidence="3" id="KW-1185">Reference proteome</keyword>
<sequence length="119" mass="13903">MAVNLYDSAYELEKVIRNSSEYTELKNLYDAVNSDESAKRMFESFRNIQLQLQEKQMTGQEITQEEVEQAQKTVALVQQHELISKLMEAEQRMSMVIAELNQIIMKPLEELYGNPNQQQ</sequence>
<comment type="similarity">
    <text evidence="1">Belongs to the UPF0342 family.</text>
</comment>
<dbReference type="Pfam" id="PF06133">
    <property type="entry name" value="Com_YlbF"/>
    <property type="match status" value="1"/>
</dbReference>
<dbReference type="Proteomes" id="UP000761411">
    <property type="component" value="Unassembled WGS sequence"/>
</dbReference>
<dbReference type="SUPFAM" id="SSF158622">
    <property type="entry name" value="YheA/YmcA-like"/>
    <property type="match status" value="1"/>
</dbReference>
<dbReference type="InterPro" id="IPR023378">
    <property type="entry name" value="YheA/YmcA-like_dom_sf"/>
</dbReference>
<comment type="caution">
    <text evidence="2">The sequence shown here is derived from an EMBL/GenBank/DDBJ whole genome shotgun (WGS) entry which is preliminary data.</text>
</comment>
<dbReference type="EMBL" id="QTKX01000001">
    <property type="protein sequence ID" value="MBS8262932.1"/>
    <property type="molecule type" value="Genomic_DNA"/>
</dbReference>
<dbReference type="HAMAP" id="MF_01526">
    <property type="entry name" value="UPF0342"/>
    <property type="match status" value="1"/>
</dbReference>